<dbReference type="CDD" id="cd00067">
    <property type="entry name" value="GAL4"/>
    <property type="match status" value="1"/>
</dbReference>
<keyword evidence="5" id="KW-1185">Reference proteome</keyword>
<dbReference type="GO" id="GO:0003677">
    <property type="term" value="F:DNA binding"/>
    <property type="evidence" value="ECO:0007669"/>
    <property type="project" value="UniProtKB-KW"/>
</dbReference>
<evidence type="ECO:0000259" key="3">
    <source>
        <dbReference type="PROSITE" id="PS50048"/>
    </source>
</evidence>
<reference evidence="4 5" key="1">
    <citation type="journal article" date="2018" name="IMA Fungus">
        <title>IMA Genome-F 10: Nine draft genome sequences of Claviceps purpurea s.lat., including C. arundinis, C. humidiphila, and C. cf. spartinae, pseudomolecules for the pitch canker pathogen Fusarium circinatum, draft genome of Davidsoniella eucalypti, Grosmannia galeiformis, Quambalaria eucalypti, and Teratosphaeria destructans.</title>
        <authorList>
            <person name="Wingfield B.D."/>
            <person name="Liu M."/>
            <person name="Nguyen H.D."/>
            <person name="Lane F.A."/>
            <person name="Morgan S.W."/>
            <person name="De Vos L."/>
            <person name="Wilken P.M."/>
            <person name="Duong T.A."/>
            <person name="Aylward J."/>
            <person name="Coetzee M.P."/>
            <person name="Dadej K."/>
            <person name="De Beer Z.W."/>
            <person name="Findlay W."/>
            <person name="Havenga M."/>
            <person name="Kolarik M."/>
            <person name="Menzies J.G."/>
            <person name="Naidoo K."/>
            <person name="Pochopski O."/>
            <person name="Shoukouhi P."/>
            <person name="Santana Q.C."/>
            <person name="Seifert K.A."/>
            <person name="Soal N."/>
            <person name="Steenkamp E.T."/>
            <person name="Tatham C.T."/>
            <person name="van der Nest M.A."/>
            <person name="Wingfield M.J."/>
        </authorList>
    </citation>
    <scope>NUCLEOTIDE SEQUENCE [LARGE SCALE GENOMIC DNA]</scope>
    <source>
        <strain evidence="4">CMW44962</strain>
    </source>
</reference>
<dbReference type="SUPFAM" id="SSF57701">
    <property type="entry name" value="Zn2/Cys6 DNA-binding domain"/>
    <property type="match status" value="1"/>
</dbReference>
<organism evidence="4 5">
    <name type="scientific">Teratosphaeria destructans</name>
    <dbReference type="NCBI Taxonomy" id="418781"/>
    <lineage>
        <taxon>Eukaryota</taxon>
        <taxon>Fungi</taxon>
        <taxon>Dikarya</taxon>
        <taxon>Ascomycota</taxon>
        <taxon>Pezizomycotina</taxon>
        <taxon>Dothideomycetes</taxon>
        <taxon>Dothideomycetidae</taxon>
        <taxon>Mycosphaerellales</taxon>
        <taxon>Teratosphaeriaceae</taxon>
        <taxon>Teratosphaeria</taxon>
    </lineage>
</organism>
<dbReference type="PROSITE" id="PS50048">
    <property type="entry name" value="ZN2_CY6_FUNGAL_2"/>
    <property type="match status" value="1"/>
</dbReference>
<feature type="domain" description="Zn(2)-C6 fungal-type" evidence="3">
    <location>
        <begin position="471"/>
        <end position="502"/>
    </location>
</feature>
<feature type="region of interest" description="Disordered" evidence="2">
    <location>
        <begin position="277"/>
        <end position="304"/>
    </location>
</feature>
<feature type="region of interest" description="Disordered" evidence="2">
    <location>
        <begin position="508"/>
        <end position="582"/>
    </location>
</feature>
<accession>A0A9W7SQR0</accession>
<dbReference type="EMBL" id="RIBY02001934">
    <property type="protein sequence ID" value="KAH9826970.1"/>
    <property type="molecule type" value="Genomic_DNA"/>
</dbReference>
<dbReference type="SMART" id="SM00066">
    <property type="entry name" value="GAL4"/>
    <property type="match status" value="1"/>
</dbReference>
<dbReference type="InterPro" id="IPR001138">
    <property type="entry name" value="Zn2Cys6_DnaBD"/>
</dbReference>
<feature type="compositionally biased region" description="Pro residues" evidence="2">
    <location>
        <begin position="289"/>
        <end position="299"/>
    </location>
</feature>
<feature type="region of interest" description="Disordered" evidence="2">
    <location>
        <begin position="327"/>
        <end position="346"/>
    </location>
</feature>
<evidence type="ECO:0000313" key="4">
    <source>
        <dbReference type="EMBL" id="KAH9826970.1"/>
    </source>
</evidence>
<dbReference type="Pfam" id="PF00172">
    <property type="entry name" value="Zn_clus"/>
    <property type="match status" value="1"/>
</dbReference>
<name>A0A9W7SQR0_9PEZI</name>
<comment type="caution">
    <text evidence="4">The sequence shown here is derived from an EMBL/GenBank/DDBJ whole genome shotgun (WGS) entry which is preliminary data.</text>
</comment>
<feature type="region of interest" description="Disordered" evidence="2">
    <location>
        <begin position="243"/>
        <end position="264"/>
    </location>
</feature>
<sequence length="582" mass="64012">MARVSFGSRAGGASDYLTGNGEFSYRSSTLNGLYDSLEELTAALNTEIKACTASELPELTTCELRVRDEATVPLMRPAIGPYADGGEHDLTPQFKQTWMDGSEKYPGITKPLPKAKIADILNTPVGQPRQIVQRAASRAFVQAIEATDGFKYSFNNAWAAKDEEGLRFSYICQDSMQNKDRHANGFHKTTKHLKGEGERGPRKPTYDCKGSISVKFSQARRCVEVYYRHYAIHSSVAERRAAKYMTPRAKKPPRTVPAPQSAPARPQVGLLQALQSEQSAYEDVSDNAMPPPRPMPPPNDNKILKRKRDSIGAKDESNVSLADLLKQSDEASKPPPTPAAKDKAQGYTVAPPVDYALPSWQAPPPPPPAVLPPHATPNAQPLHPYRSTWNGVNYAPPYQPQQFQPPYGQPAPPVAIPRAAPTTVRQQYQGLPGHHPQAQGLFSTLKPVKKEDYTSCEPHFVIYHSNRAKTSCHNCRLSKKKCDEGRPMCGACARTNKLDCAYEAAPNQGTKIWNPSQTPKTPSTPQQPPTPQMTQPTQSIQSTQQTVASSQTLGAAQNEAAQQQFQDETARAQSPDPWFPKR</sequence>
<dbReference type="OrthoDB" id="3251668at2759"/>
<dbReference type="GO" id="GO:0008270">
    <property type="term" value="F:zinc ion binding"/>
    <property type="evidence" value="ECO:0007669"/>
    <property type="project" value="InterPro"/>
</dbReference>
<dbReference type="Proteomes" id="UP001138500">
    <property type="component" value="Unassembled WGS sequence"/>
</dbReference>
<feature type="compositionally biased region" description="Low complexity" evidence="2">
    <location>
        <begin position="515"/>
        <end position="524"/>
    </location>
</feature>
<keyword evidence="1" id="KW-0539">Nucleus</keyword>
<reference evidence="4 5" key="2">
    <citation type="journal article" date="2021" name="Curr. Genet.">
        <title>Genetic response to nitrogen starvation in the aggressive Eucalyptus foliar pathogen Teratosphaeria destructans.</title>
        <authorList>
            <person name="Havenga M."/>
            <person name="Wingfield B.D."/>
            <person name="Wingfield M.J."/>
            <person name="Dreyer L.L."/>
            <person name="Roets F."/>
            <person name="Aylward J."/>
        </authorList>
    </citation>
    <scope>NUCLEOTIDE SEQUENCE [LARGE SCALE GENOMIC DNA]</scope>
    <source>
        <strain evidence="4">CMW44962</strain>
    </source>
</reference>
<evidence type="ECO:0000256" key="2">
    <source>
        <dbReference type="SAM" id="MobiDB-lite"/>
    </source>
</evidence>
<dbReference type="InterPro" id="IPR036864">
    <property type="entry name" value="Zn2-C6_fun-type_DNA-bd_sf"/>
</dbReference>
<protein>
    <submittedName>
        <fullName evidence="4">GAL4-like Zn(II)2Cys6 (Or C6 zinc) binuclear cluster DNA-binding domain</fullName>
    </submittedName>
</protein>
<evidence type="ECO:0000256" key="1">
    <source>
        <dbReference type="ARBA" id="ARBA00023242"/>
    </source>
</evidence>
<dbReference type="PROSITE" id="PS00463">
    <property type="entry name" value="ZN2_CY6_FUNGAL_1"/>
    <property type="match status" value="1"/>
</dbReference>
<dbReference type="Gene3D" id="4.10.240.10">
    <property type="entry name" value="Zn(2)-C6 fungal-type DNA-binding domain"/>
    <property type="match status" value="1"/>
</dbReference>
<gene>
    <name evidence="4" type="ORF">Tdes44962_MAKER03201</name>
</gene>
<evidence type="ECO:0000313" key="5">
    <source>
        <dbReference type="Proteomes" id="UP001138500"/>
    </source>
</evidence>
<proteinExistence type="predicted"/>
<feature type="compositionally biased region" description="Low complexity" evidence="2">
    <location>
        <begin position="532"/>
        <end position="566"/>
    </location>
</feature>
<dbReference type="AlphaFoldDB" id="A0A9W7SQR0"/>
<dbReference type="GO" id="GO:0000981">
    <property type="term" value="F:DNA-binding transcription factor activity, RNA polymerase II-specific"/>
    <property type="evidence" value="ECO:0007669"/>
    <property type="project" value="InterPro"/>
</dbReference>